<dbReference type="Proteomes" id="UP001204524">
    <property type="component" value="Unassembled WGS sequence"/>
</dbReference>
<sequence>MDWPRGRDPHLFPLLAAPVMGVLAVAEASLDETFRPDLGPLTLVALWIATSFLVAIRFPATGCVLMAGFYPVGVVVGAPGPGGAGLISVLLAVGWAGYAAPARRSMLGTTLAVLVFIATDATQHGLSWDTIFFPAAFYPGRWAGTLVQREQTRTAQLVELTAVLDAQREATAHAAVVEERTRIAREVHDAVAHSVSVMTLQVGGLRRQLAEVLEERPDERDVMLGIERLGRQSVEELRSLVGILRESGNDEPAAVVPSLRRVPELVADVRAAGLPVELSTSGAVAELPRALDVSAYRIIQEALTNVLRHAPQAQTRVRVSYAPDVVELAVENDPPRHPAGAPHPTDAVGGHGLVGMRERAAMFGGTLTTAPSTDGGFTVCARLPLTGRWR</sequence>
<evidence type="ECO:0000256" key="9">
    <source>
        <dbReference type="SAM" id="Phobius"/>
    </source>
</evidence>
<name>A0ABT1KX61_9ACTN</name>
<keyword evidence="4" id="KW-0808">Transferase</keyword>
<dbReference type="PANTHER" id="PTHR24421:SF10">
    <property type="entry name" value="NITRATE_NITRITE SENSOR PROTEIN NARQ"/>
    <property type="match status" value="1"/>
</dbReference>
<dbReference type="PANTHER" id="PTHR24421">
    <property type="entry name" value="NITRATE/NITRITE SENSOR PROTEIN NARX-RELATED"/>
    <property type="match status" value="1"/>
</dbReference>
<keyword evidence="9" id="KW-1133">Transmembrane helix</keyword>
<evidence type="ECO:0000256" key="8">
    <source>
        <dbReference type="ARBA" id="ARBA00023012"/>
    </source>
</evidence>
<keyword evidence="8" id="KW-0902">Two-component regulatory system</keyword>
<feature type="transmembrane region" description="Helical" evidence="9">
    <location>
        <begin position="12"/>
        <end position="30"/>
    </location>
</feature>
<accession>A0ABT1KX61</accession>
<evidence type="ECO:0000259" key="11">
    <source>
        <dbReference type="Pfam" id="PF07730"/>
    </source>
</evidence>
<dbReference type="InterPro" id="IPR003594">
    <property type="entry name" value="HATPase_dom"/>
</dbReference>
<evidence type="ECO:0000256" key="7">
    <source>
        <dbReference type="ARBA" id="ARBA00022840"/>
    </source>
</evidence>
<evidence type="ECO:0000259" key="10">
    <source>
        <dbReference type="Pfam" id="PF02518"/>
    </source>
</evidence>
<comment type="catalytic activity">
    <reaction evidence="1">
        <text>ATP + protein L-histidine = ADP + protein N-phospho-L-histidine.</text>
        <dbReference type="EC" id="2.7.13.3"/>
    </reaction>
</comment>
<dbReference type="SUPFAM" id="SSF55874">
    <property type="entry name" value="ATPase domain of HSP90 chaperone/DNA topoisomerase II/histidine kinase"/>
    <property type="match status" value="1"/>
</dbReference>
<dbReference type="InterPro" id="IPR036890">
    <property type="entry name" value="HATPase_C_sf"/>
</dbReference>
<dbReference type="Gene3D" id="1.20.5.1930">
    <property type="match status" value="1"/>
</dbReference>
<feature type="domain" description="Signal transduction histidine kinase subgroup 3 dimerisation and phosphoacceptor" evidence="11">
    <location>
        <begin position="179"/>
        <end position="247"/>
    </location>
</feature>
<dbReference type="EMBL" id="JANARS010000003">
    <property type="protein sequence ID" value="MCP3421929.1"/>
    <property type="molecule type" value="Genomic_DNA"/>
</dbReference>
<dbReference type="RefSeq" id="WP_254181137.1">
    <property type="nucleotide sequence ID" value="NZ_JANARS010000003.1"/>
</dbReference>
<evidence type="ECO:0000256" key="2">
    <source>
        <dbReference type="ARBA" id="ARBA00012438"/>
    </source>
</evidence>
<protein>
    <recommendedName>
        <fullName evidence="2">histidine kinase</fullName>
        <ecNumber evidence="2">2.7.13.3</ecNumber>
    </recommendedName>
</protein>
<dbReference type="InterPro" id="IPR050482">
    <property type="entry name" value="Sensor_HK_TwoCompSys"/>
</dbReference>
<keyword evidence="9" id="KW-0812">Transmembrane</keyword>
<keyword evidence="6 12" id="KW-0418">Kinase</keyword>
<evidence type="ECO:0000256" key="1">
    <source>
        <dbReference type="ARBA" id="ARBA00000085"/>
    </source>
</evidence>
<keyword evidence="5" id="KW-0547">Nucleotide-binding</keyword>
<dbReference type="InterPro" id="IPR011712">
    <property type="entry name" value="Sig_transdc_His_kin_sub3_dim/P"/>
</dbReference>
<dbReference type="Gene3D" id="3.30.565.10">
    <property type="entry name" value="Histidine kinase-like ATPase, C-terminal domain"/>
    <property type="match status" value="1"/>
</dbReference>
<proteinExistence type="predicted"/>
<dbReference type="CDD" id="cd16917">
    <property type="entry name" value="HATPase_UhpB-NarQ-NarX-like"/>
    <property type="match status" value="1"/>
</dbReference>
<comment type="caution">
    <text evidence="12">The sequence shown here is derived from an EMBL/GenBank/DDBJ whole genome shotgun (WGS) entry which is preliminary data.</text>
</comment>
<keyword evidence="13" id="KW-1185">Reference proteome</keyword>
<reference evidence="12 13" key="1">
    <citation type="submission" date="2022-06" db="EMBL/GenBank/DDBJ databases">
        <authorList>
            <person name="So Y."/>
        </authorList>
    </citation>
    <scope>NUCLEOTIDE SEQUENCE [LARGE SCALE GENOMIC DNA]</scope>
    <source>
        <strain evidence="12 13">STR3</strain>
    </source>
</reference>
<keyword evidence="7" id="KW-0067">ATP-binding</keyword>
<keyword evidence="3" id="KW-0597">Phosphoprotein</keyword>
<dbReference type="EC" id="2.7.13.3" evidence="2"/>
<feature type="transmembrane region" description="Helical" evidence="9">
    <location>
        <begin position="82"/>
        <end position="100"/>
    </location>
</feature>
<keyword evidence="9" id="KW-0472">Membrane</keyword>
<gene>
    <name evidence="12" type="ORF">NCI01_08995</name>
</gene>
<feature type="transmembrane region" description="Helical" evidence="9">
    <location>
        <begin position="42"/>
        <end position="70"/>
    </location>
</feature>
<evidence type="ECO:0000256" key="6">
    <source>
        <dbReference type="ARBA" id="ARBA00022777"/>
    </source>
</evidence>
<evidence type="ECO:0000256" key="3">
    <source>
        <dbReference type="ARBA" id="ARBA00022553"/>
    </source>
</evidence>
<feature type="domain" description="Histidine kinase/HSP90-like ATPase" evidence="10">
    <location>
        <begin position="295"/>
        <end position="386"/>
    </location>
</feature>
<evidence type="ECO:0000256" key="4">
    <source>
        <dbReference type="ARBA" id="ARBA00022679"/>
    </source>
</evidence>
<dbReference type="GO" id="GO:0016301">
    <property type="term" value="F:kinase activity"/>
    <property type="evidence" value="ECO:0007669"/>
    <property type="project" value="UniProtKB-KW"/>
</dbReference>
<dbReference type="Pfam" id="PF07730">
    <property type="entry name" value="HisKA_3"/>
    <property type="match status" value="1"/>
</dbReference>
<evidence type="ECO:0000313" key="13">
    <source>
        <dbReference type="Proteomes" id="UP001204524"/>
    </source>
</evidence>
<evidence type="ECO:0000313" key="12">
    <source>
        <dbReference type="EMBL" id="MCP3421929.1"/>
    </source>
</evidence>
<organism evidence="12 13">
    <name type="scientific">Nocardioides pinisoli</name>
    <dbReference type="NCBI Taxonomy" id="2950279"/>
    <lineage>
        <taxon>Bacteria</taxon>
        <taxon>Bacillati</taxon>
        <taxon>Actinomycetota</taxon>
        <taxon>Actinomycetes</taxon>
        <taxon>Propionibacteriales</taxon>
        <taxon>Nocardioidaceae</taxon>
        <taxon>Nocardioides</taxon>
    </lineage>
</organism>
<dbReference type="Pfam" id="PF02518">
    <property type="entry name" value="HATPase_c"/>
    <property type="match status" value="1"/>
</dbReference>
<evidence type="ECO:0000256" key="5">
    <source>
        <dbReference type="ARBA" id="ARBA00022741"/>
    </source>
</evidence>